<protein>
    <recommendedName>
        <fullName evidence="5">Peptidase U32 collagenase domain-containing protein</fullName>
    </recommendedName>
</protein>
<dbReference type="PROSITE" id="PS01276">
    <property type="entry name" value="PEPTIDASE_U32"/>
    <property type="match status" value="1"/>
</dbReference>
<dbReference type="InterPro" id="IPR051454">
    <property type="entry name" value="RNA/ubiquinone_mod_enzymes"/>
</dbReference>
<organism evidence="4">
    <name type="scientific">marine sediment metagenome</name>
    <dbReference type="NCBI Taxonomy" id="412755"/>
    <lineage>
        <taxon>unclassified sequences</taxon>
        <taxon>metagenomes</taxon>
        <taxon>ecological metagenomes</taxon>
    </lineage>
</organism>
<dbReference type="GO" id="GO:0006508">
    <property type="term" value="P:proteolysis"/>
    <property type="evidence" value="ECO:0007669"/>
    <property type="project" value="UniProtKB-KW"/>
</dbReference>
<name>X1AYQ5_9ZZZZ</name>
<accession>X1AYQ5</accession>
<dbReference type="EMBL" id="BART01000689">
    <property type="protein sequence ID" value="GAG74302.1"/>
    <property type="molecule type" value="Genomic_DNA"/>
</dbReference>
<keyword evidence="2" id="KW-0378">Hydrolase</keyword>
<evidence type="ECO:0000256" key="3">
    <source>
        <dbReference type="ARBA" id="ARBA00038374"/>
    </source>
</evidence>
<evidence type="ECO:0008006" key="5">
    <source>
        <dbReference type="Google" id="ProtNLM"/>
    </source>
</evidence>
<dbReference type="GO" id="GO:0008233">
    <property type="term" value="F:peptidase activity"/>
    <property type="evidence" value="ECO:0007669"/>
    <property type="project" value="UniProtKB-KW"/>
</dbReference>
<keyword evidence="1" id="KW-0645">Protease</keyword>
<sequence>MLKDKKIPELLVPANNLNILKYAVNYGADAVYVGGKEFNLRSIRGNFSIEELEEGIHYAHNYGVKLYFTLNSIVYDHELARFRKYLNKLKTINLDGIIISDFGALELVKEILPDRRVHISTQTNINNHLGVNFFKKLGASRVNLAREINFSDLKNIRDRTNIEIEIFIHGALCISYSGRCMLSKYMTGRDANRGECAHSCRWKYYLMEEERANLFFPVEQDKRGTYIYNSRDLCLLTELKLLVEIGVDAFKIEGRIKTENYVSLTTWVYRRALDYIAQNKFTDQKISYLTRELDKCSHRNFTSDRLYKKYGFR</sequence>
<dbReference type="PANTHER" id="PTHR30217">
    <property type="entry name" value="PEPTIDASE U32 FAMILY"/>
    <property type="match status" value="1"/>
</dbReference>
<comment type="caution">
    <text evidence="4">The sequence shown here is derived from an EMBL/GenBank/DDBJ whole genome shotgun (WGS) entry which is preliminary data.</text>
</comment>
<comment type="similarity">
    <text evidence="3">Belongs to the peptidase U32 family.</text>
</comment>
<dbReference type="Pfam" id="PF01136">
    <property type="entry name" value="Peptidase_U32"/>
    <property type="match status" value="1"/>
</dbReference>
<reference evidence="4" key="1">
    <citation type="journal article" date="2014" name="Front. Microbiol.">
        <title>High frequency of phylogenetically diverse reductive dehalogenase-homologous genes in deep subseafloor sedimentary metagenomes.</title>
        <authorList>
            <person name="Kawai M."/>
            <person name="Futagami T."/>
            <person name="Toyoda A."/>
            <person name="Takaki Y."/>
            <person name="Nishi S."/>
            <person name="Hori S."/>
            <person name="Arai W."/>
            <person name="Tsubouchi T."/>
            <person name="Morono Y."/>
            <person name="Uchiyama I."/>
            <person name="Ito T."/>
            <person name="Fujiyama A."/>
            <person name="Inagaki F."/>
            <person name="Takami H."/>
        </authorList>
    </citation>
    <scope>NUCLEOTIDE SEQUENCE</scope>
    <source>
        <strain evidence="4">Expedition CK06-06</strain>
    </source>
</reference>
<proteinExistence type="inferred from homology"/>
<gene>
    <name evidence="4" type="ORF">S01H4_02967</name>
</gene>
<evidence type="ECO:0000256" key="2">
    <source>
        <dbReference type="ARBA" id="ARBA00022801"/>
    </source>
</evidence>
<evidence type="ECO:0000256" key="1">
    <source>
        <dbReference type="ARBA" id="ARBA00022670"/>
    </source>
</evidence>
<dbReference type="PANTHER" id="PTHR30217:SF6">
    <property type="entry name" value="TRNA HYDROXYLATION PROTEIN P"/>
    <property type="match status" value="1"/>
</dbReference>
<dbReference type="InterPro" id="IPR001539">
    <property type="entry name" value="Peptidase_U32"/>
</dbReference>
<evidence type="ECO:0000313" key="4">
    <source>
        <dbReference type="EMBL" id="GAG74302.1"/>
    </source>
</evidence>
<dbReference type="AlphaFoldDB" id="X1AYQ5"/>